<reference evidence="2 3" key="1">
    <citation type="submission" date="2023-08" db="EMBL/GenBank/DDBJ databases">
        <title>Genome sequencing of plant associated microbes to promote plant fitness in Sorghum bicolor and Oryza sativa.</title>
        <authorList>
            <person name="Coleman-Derr D."/>
        </authorList>
    </citation>
    <scope>NUCLEOTIDE SEQUENCE [LARGE SCALE GENOMIC DNA]</scope>
    <source>
        <strain evidence="2 3">SLBN-33</strain>
    </source>
</reference>
<comment type="caution">
    <text evidence="2">The sequence shown here is derived from an EMBL/GenBank/DDBJ whole genome shotgun (WGS) entry which is preliminary data.</text>
</comment>
<feature type="region of interest" description="Disordered" evidence="1">
    <location>
        <begin position="45"/>
        <end position="66"/>
    </location>
</feature>
<proteinExistence type="predicted"/>
<evidence type="ECO:0000313" key="3">
    <source>
        <dbReference type="Proteomes" id="UP001245184"/>
    </source>
</evidence>
<evidence type="ECO:0008006" key="4">
    <source>
        <dbReference type="Google" id="ProtNLM"/>
    </source>
</evidence>
<dbReference type="RefSeq" id="WP_307260847.1">
    <property type="nucleotide sequence ID" value="NZ_ATXV01000021.1"/>
</dbReference>
<evidence type="ECO:0000313" key="2">
    <source>
        <dbReference type="EMBL" id="MDR6205588.1"/>
    </source>
</evidence>
<protein>
    <recommendedName>
        <fullName evidence="4">Lipoprotein</fullName>
    </recommendedName>
</protein>
<sequence>MAENLLAMYQTIRCGVGLAAVVCACGSSNGGSSFAVVAKSKLHEQSTPRQTVSDAANRPRLATHGGSTMHHHILENELLHLERVIAWASQKPFPPTYWRDRIEHLKSSPQAPMYHKRLDRLSRLVAELSE</sequence>
<accession>A0ABD5CKJ0</accession>
<evidence type="ECO:0000256" key="1">
    <source>
        <dbReference type="SAM" id="MobiDB-lite"/>
    </source>
</evidence>
<dbReference type="EMBL" id="JAVIZN010000002">
    <property type="protein sequence ID" value="MDR6205588.1"/>
    <property type="molecule type" value="Genomic_DNA"/>
</dbReference>
<name>A0ABD5CKJ0_9BURK</name>
<gene>
    <name evidence="2" type="ORF">QF025_004308</name>
</gene>
<dbReference type="AlphaFoldDB" id="A0ABD5CKJ0"/>
<organism evidence="2 3">
    <name type="scientific">Paraburkholderia graminis</name>
    <dbReference type="NCBI Taxonomy" id="60548"/>
    <lineage>
        <taxon>Bacteria</taxon>
        <taxon>Pseudomonadati</taxon>
        <taxon>Pseudomonadota</taxon>
        <taxon>Betaproteobacteria</taxon>
        <taxon>Burkholderiales</taxon>
        <taxon>Burkholderiaceae</taxon>
        <taxon>Paraburkholderia</taxon>
    </lineage>
</organism>
<dbReference type="Proteomes" id="UP001245184">
    <property type="component" value="Unassembled WGS sequence"/>
</dbReference>